<organism evidence="3 4">
    <name type="scientific">Streptomyces avermitilis</name>
    <dbReference type="NCBI Taxonomy" id="33903"/>
    <lineage>
        <taxon>Bacteria</taxon>
        <taxon>Bacillati</taxon>
        <taxon>Actinomycetota</taxon>
        <taxon>Actinomycetes</taxon>
        <taxon>Kitasatosporales</taxon>
        <taxon>Streptomycetaceae</taxon>
        <taxon>Streptomyces</taxon>
    </lineage>
</organism>
<accession>A0A4D4MCX1</accession>
<evidence type="ECO:0000313" key="3">
    <source>
        <dbReference type="EMBL" id="GDY69778.1"/>
    </source>
</evidence>
<evidence type="ECO:0000313" key="4">
    <source>
        <dbReference type="Proteomes" id="UP000302139"/>
    </source>
</evidence>
<feature type="region of interest" description="Disordered" evidence="1">
    <location>
        <begin position="819"/>
        <end position="859"/>
    </location>
</feature>
<feature type="region of interest" description="Disordered" evidence="1">
    <location>
        <begin position="123"/>
        <end position="157"/>
    </location>
</feature>
<evidence type="ECO:0000256" key="1">
    <source>
        <dbReference type="SAM" id="MobiDB-lite"/>
    </source>
</evidence>
<comment type="caution">
    <text evidence="3">The sequence shown here is derived from an EMBL/GenBank/DDBJ whole genome shotgun (WGS) entry which is preliminary data.</text>
</comment>
<dbReference type="Pfam" id="PF13699">
    <property type="entry name" value="eCIS_core"/>
    <property type="match status" value="1"/>
</dbReference>
<dbReference type="Pfam" id="PF15543">
    <property type="entry name" value="Ntox5"/>
    <property type="match status" value="1"/>
</dbReference>
<sequence length="1112" mass="115581">MLSPAEPLRRPAQDGLWGGRVGAQTFSAAGHRALTEPVAQRALSGRGQEVPTAARTLIERATDLSLGHVRLHTGPAVRTAARAAGVAGFTLGPDIAVATGPGEGAPDRLLRHELMHAAQQTMTRRGGAAGTAPTELRAAAEEQAARAAERPERAEPPVAVGPHVAAAAEGWLNSTADVRNYGMTQLLDELNAVNEWLDRQTTSTPEDDTMLAAKAAIEAELARKNRAMAAPDRTRRGRRPRGAAPAAEELPQQVPMPRVLAERTSTVPADAVEARTEVDRITAWLQRPDLSRQDRALLRQELKELAPHLAADLARASGERRQARLTEAFTPVAEQSSGLVDNLRTIEGIRPSVEQPGMAYVIHRDEMLLFPQELADQVREQTVAALADAARGIRTMNAATDERMRHHLHLNYEEQPYVGFAGSVVGGEEPYEVQDRVRDPWLEAVAALRDFDKARRQGALVAMGEAVLAATAQAEQARAVVNAGVGKAEAAAGDIADALTTVRNLSYTVALAAGAIIAAPLAASAVAGMGATGLTATALTTAGTAGMVGAGGAGLGFVGGAGGEAVSGGSARQVLRAGLEEGQRVGIEGLQTGAGAGAATGFARNLGLHAVRMSRAQTMVRSAVAQGGGNVVGGLTGAALNAPPEGMTRAEAALRGVLPNLGLGALGGFAGGYSQGLSSPAMRRLVGVGLPAAAEGGVEYLRTGDAEHAFTTAARSAAIGSLLHERAGLGAGAERRAFEFGHGVRTRAGNIGRGIAARVRPLALGLSLGLSQVRALRMAGTGGTAPVVELGVPGARSSLQDVPTTQGADVVLAGDFAGPSAEQKAQPGAPSATVAEPTAQPGAPSSAAAEQPSAPGQTASTLGLDAARFAAPEMAKDLATLKNSYLRAIADLDAVRAQARTLGLSERETNAFLRMWGECPTPMTAEEVGQEMGAWSTLRKQSLPSAVSSAEETLPVTLKASVLPHYSSKSAFMEAMRRRLLAQRASGKESLLDFLLDADGQWQKGSFIARSGRPMRGRYALSDPDRQIVQAGHMLSDWYVKAMSRRDHLMLEDADLNWMSGFTEASGSVTSKSAVLIEGYPVDIPTARLWEAHGKLPAGTVSAAPVVEPPAF</sequence>
<gene>
    <name evidence="3" type="ORF">SAV14893_091710</name>
</gene>
<dbReference type="InterPro" id="IPR025295">
    <property type="entry name" value="eCIS_core_dom"/>
</dbReference>
<dbReference type="InterPro" id="IPR032759">
    <property type="entry name" value="Ntox5"/>
</dbReference>
<feature type="region of interest" description="Disordered" evidence="1">
    <location>
        <begin position="226"/>
        <end position="249"/>
    </location>
</feature>
<feature type="compositionally biased region" description="Low complexity" evidence="1">
    <location>
        <begin position="839"/>
        <end position="857"/>
    </location>
</feature>
<dbReference type="EMBL" id="BJHX01000002">
    <property type="protein sequence ID" value="GDY69778.1"/>
    <property type="molecule type" value="Genomic_DNA"/>
</dbReference>
<dbReference type="AlphaFoldDB" id="A0A4D4MCX1"/>
<name>A0A4D4MCX1_STRAX</name>
<reference evidence="3 4" key="1">
    <citation type="submission" date="2019-04" db="EMBL/GenBank/DDBJ databases">
        <title>Draft genome sequences of Streptomyces avermitilis NBRC 14893.</title>
        <authorList>
            <person name="Komaki H."/>
            <person name="Tamura T."/>
            <person name="Hosoyama A."/>
        </authorList>
    </citation>
    <scope>NUCLEOTIDE SEQUENCE [LARGE SCALE GENOMIC DNA]</scope>
    <source>
        <strain evidence="3 4">NBRC 14893</strain>
    </source>
</reference>
<feature type="domain" description="eCIS core" evidence="2">
    <location>
        <begin position="50"/>
        <end position="123"/>
    </location>
</feature>
<protein>
    <recommendedName>
        <fullName evidence="2">eCIS core domain-containing protein</fullName>
    </recommendedName>
</protein>
<dbReference type="Proteomes" id="UP000302139">
    <property type="component" value="Unassembled WGS sequence"/>
</dbReference>
<proteinExistence type="predicted"/>
<feature type="compositionally biased region" description="Basic and acidic residues" evidence="1">
    <location>
        <begin position="138"/>
        <end position="155"/>
    </location>
</feature>
<dbReference type="RefSeq" id="WP_010981816.1">
    <property type="nucleotide sequence ID" value="NZ_KQ948593.1"/>
</dbReference>
<evidence type="ECO:0000259" key="2">
    <source>
        <dbReference type="Pfam" id="PF13699"/>
    </source>
</evidence>